<feature type="transmembrane region" description="Helical" evidence="5">
    <location>
        <begin position="206"/>
        <end position="223"/>
    </location>
</feature>
<evidence type="ECO:0000256" key="4">
    <source>
        <dbReference type="ARBA" id="ARBA00023136"/>
    </source>
</evidence>
<reference evidence="8" key="1">
    <citation type="submission" date="2016-11" db="EMBL/GenBank/DDBJ databases">
        <authorList>
            <person name="Varghese N."/>
            <person name="Submissions S."/>
        </authorList>
    </citation>
    <scope>NUCLEOTIDE SEQUENCE [LARGE SCALE GENOMIC DNA]</scope>
    <source>
        <strain evidence="8">UWOS</strain>
    </source>
</reference>
<dbReference type="PANTHER" id="PTHR30325">
    <property type="entry name" value="MEMBRANE COMPONENT OF ABC TRANSPORTER"/>
    <property type="match status" value="1"/>
</dbReference>
<evidence type="ECO:0000256" key="2">
    <source>
        <dbReference type="ARBA" id="ARBA00022692"/>
    </source>
</evidence>
<dbReference type="InterPro" id="IPR000515">
    <property type="entry name" value="MetI-like"/>
</dbReference>
<sequence>MFKLSSETQKKILLLKKNRLAFVSFWALVALYAFSLLSPWLVNDEPLLMRYEEKTYFPAFVSYAETEFGGIYQTEPDYPKLISEAKENGKNVWALMPLIAQDPLKADLSEEGTPPFAPSHRHLLGTDAHGRDVLARLIHGFRICMSFSLLLTLLGTFLGIVIGGIQGYLGGKWDIFMQRGIEIWSSLPFLYVVILIGSIYGRSFVLLIAIMAAFNWISLSYYMRAEYLKLRSQQYVRAAKMLGMGRLHIFFKEILPNAMTPVISLFPFTLIGGIGSLTSLDFLGFGLEPPTPSWGELMSEGLNNLYAPWISVSTVAALFVTLLLTTFVGEGIRDVMDPKRGDRYE</sequence>
<dbReference type="RefSeq" id="WP_073305213.1">
    <property type="nucleotide sequence ID" value="NZ_FRAW01000024.1"/>
</dbReference>
<dbReference type="InterPro" id="IPR025966">
    <property type="entry name" value="OppC_N"/>
</dbReference>
<dbReference type="Proteomes" id="UP000184275">
    <property type="component" value="Unassembled WGS sequence"/>
</dbReference>
<proteinExistence type="inferred from homology"/>
<dbReference type="Pfam" id="PF00528">
    <property type="entry name" value="BPD_transp_1"/>
    <property type="match status" value="1"/>
</dbReference>
<dbReference type="Gene3D" id="1.10.3720.10">
    <property type="entry name" value="MetI-like"/>
    <property type="match status" value="1"/>
</dbReference>
<keyword evidence="8" id="KW-1185">Reference proteome</keyword>
<dbReference type="GO" id="GO:0042884">
    <property type="term" value="P:microcin transport"/>
    <property type="evidence" value="ECO:0007669"/>
    <property type="project" value="TreeGrafter"/>
</dbReference>
<evidence type="ECO:0000313" key="8">
    <source>
        <dbReference type="Proteomes" id="UP000184275"/>
    </source>
</evidence>
<dbReference type="Pfam" id="PF12911">
    <property type="entry name" value="OppC_N"/>
    <property type="match status" value="1"/>
</dbReference>
<feature type="transmembrane region" description="Helical" evidence="5">
    <location>
        <begin position="147"/>
        <end position="169"/>
    </location>
</feature>
<accession>A0A1M6WGN6</accession>
<dbReference type="SUPFAM" id="SSF161098">
    <property type="entry name" value="MetI-like"/>
    <property type="match status" value="1"/>
</dbReference>
<evidence type="ECO:0000256" key="1">
    <source>
        <dbReference type="ARBA" id="ARBA00004651"/>
    </source>
</evidence>
<keyword evidence="4 5" id="KW-0472">Membrane</keyword>
<feature type="transmembrane region" description="Helical" evidence="5">
    <location>
        <begin position="262"/>
        <end position="286"/>
    </location>
</feature>
<gene>
    <name evidence="7" type="ORF">SAMN05720469_12427</name>
</gene>
<dbReference type="AlphaFoldDB" id="A0A1M6WGN6"/>
<keyword evidence="3 5" id="KW-1133">Transmembrane helix</keyword>
<comment type="subcellular location">
    <subcellularLocation>
        <location evidence="1 5">Cell membrane</location>
        <topology evidence="1 5">Multi-pass membrane protein</topology>
    </subcellularLocation>
</comment>
<evidence type="ECO:0000259" key="6">
    <source>
        <dbReference type="PROSITE" id="PS50928"/>
    </source>
</evidence>
<dbReference type="InterPro" id="IPR035906">
    <property type="entry name" value="MetI-like_sf"/>
</dbReference>
<evidence type="ECO:0000313" key="7">
    <source>
        <dbReference type="EMBL" id="SHK92848.1"/>
    </source>
</evidence>
<feature type="domain" description="ABC transmembrane type-1" evidence="6">
    <location>
        <begin position="145"/>
        <end position="328"/>
    </location>
</feature>
<protein>
    <submittedName>
        <fullName evidence="7">Microcin C transport system permease protein</fullName>
    </submittedName>
</protein>
<feature type="transmembrane region" description="Helical" evidence="5">
    <location>
        <begin position="181"/>
        <end position="200"/>
    </location>
</feature>
<feature type="transmembrane region" description="Helical" evidence="5">
    <location>
        <begin position="306"/>
        <end position="329"/>
    </location>
</feature>
<evidence type="ECO:0000256" key="3">
    <source>
        <dbReference type="ARBA" id="ARBA00022989"/>
    </source>
</evidence>
<dbReference type="GO" id="GO:0005886">
    <property type="term" value="C:plasma membrane"/>
    <property type="evidence" value="ECO:0007669"/>
    <property type="project" value="UniProtKB-SubCell"/>
</dbReference>
<dbReference type="GO" id="GO:0055085">
    <property type="term" value="P:transmembrane transport"/>
    <property type="evidence" value="ECO:0007669"/>
    <property type="project" value="InterPro"/>
</dbReference>
<keyword evidence="2 5" id="KW-0812">Transmembrane</keyword>
<keyword evidence="5" id="KW-0813">Transport</keyword>
<feature type="transmembrane region" description="Helical" evidence="5">
    <location>
        <begin position="20"/>
        <end position="42"/>
    </location>
</feature>
<dbReference type="PANTHER" id="PTHR30325:SF0">
    <property type="entry name" value="INNER MEMBRANE ABC TRANSPORTER PERMEASE PROTEIN YEJE"/>
    <property type="match status" value="1"/>
</dbReference>
<comment type="similarity">
    <text evidence="5">Belongs to the binding-protein-dependent transport system permease family.</text>
</comment>
<organism evidence="7 8">
    <name type="scientific">Fibrobacter intestinalis</name>
    <dbReference type="NCBI Taxonomy" id="28122"/>
    <lineage>
        <taxon>Bacteria</taxon>
        <taxon>Pseudomonadati</taxon>
        <taxon>Fibrobacterota</taxon>
        <taxon>Fibrobacteria</taxon>
        <taxon>Fibrobacterales</taxon>
        <taxon>Fibrobacteraceae</taxon>
        <taxon>Fibrobacter</taxon>
    </lineage>
</organism>
<evidence type="ECO:0000256" key="5">
    <source>
        <dbReference type="RuleBase" id="RU363032"/>
    </source>
</evidence>
<dbReference type="PROSITE" id="PS50928">
    <property type="entry name" value="ABC_TM1"/>
    <property type="match status" value="1"/>
</dbReference>
<dbReference type="CDD" id="cd06261">
    <property type="entry name" value="TM_PBP2"/>
    <property type="match status" value="1"/>
</dbReference>
<dbReference type="EMBL" id="FRAW01000024">
    <property type="protein sequence ID" value="SHK92848.1"/>
    <property type="molecule type" value="Genomic_DNA"/>
</dbReference>
<name>A0A1M6WGN6_9BACT</name>